<sequence>MFWQQKARVKWLQEGDKNSKFFQLTTMVRRRRNKIEGLFDEQGKLCSDAETMRNIAAKYFEDLFAYHRSDDSRFVIPYLFPQLSRSETSWMQRDVTNVEVKTAVFGIGSLKAPGADGYPSIFYQKHWGLCANEVCSFIQSIFSSVLHKFKNSKGRKGFFAWKIDLSKAYDRLNWNFIEHVLYEANFPDSMVKIIMECVTSTSFQVCVNGELSTTFRAGRGLRQGDPLSPYLFVLCMEKLSHLINSAIEVGEWKPVRASGSGPYISHFFFADDLILFSEANTHQASILKQCLEVFCVLSGQTVNFDKSLIFCSPNVGNDLAGDISRLCGSVLTKNMGKYLGMPLIHSRITKHTYASIVDKVQGRLAGWKCNTLSIAGRLTLIQSVTSSIAIYALQTAKLPNSIWSSLDKLNRYFLWGDCNGKKKVHLIRWDMICKPKEFGGLGIKSTTHMNQAMLAKASWRLIQRENGLWSRVLQKKYLKHGNLLTNGYKKPHRCSSTWRSILFGAELVKKGIIWRIGHGNSIKFWTDHWLKNGPLINLARTTENIDFNISVRDSWTNGGWNISFLEQFFEEDIINKILSMPVGFAGGDDDKIIWSGTSNGHFSVKSAYLSLFDEENADFCWKFLWRLCMPPKLKIFFWLIVQGKLLTNAERMKRRSTRDEFCPICHLDWVGWLAANGHCSMKCYGEGFQFPINPTKIIIESATEWFLSQEKKNVVNEQASVALKWLKPANGWVKLNVDGARSNLHGNIGAGGVIRDQFGNWINGFLAHFGHGEVLEAEAWGMRLGLKLAADIGMDKVVVECDSKVLVNLVNNGVDELCPLKTVIDYCLHLQAGFSECIISHVFREVNTVADALSRCNLLLRLVPSTLSNLLHRSLVFC</sequence>
<dbReference type="GO" id="GO:0003676">
    <property type="term" value="F:nucleic acid binding"/>
    <property type="evidence" value="ECO:0007669"/>
    <property type="project" value="InterPro"/>
</dbReference>
<dbReference type="InterPro" id="IPR044730">
    <property type="entry name" value="RNase_H-like_dom_plant"/>
</dbReference>
<dbReference type="InterPro" id="IPR036397">
    <property type="entry name" value="RNaseH_sf"/>
</dbReference>
<organism evidence="2 3">
    <name type="scientific">Rosa chinensis</name>
    <name type="common">China rose</name>
    <dbReference type="NCBI Taxonomy" id="74649"/>
    <lineage>
        <taxon>Eukaryota</taxon>
        <taxon>Viridiplantae</taxon>
        <taxon>Streptophyta</taxon>
        <taxon>Embryophyta</taxon>
        <taxon>Tracheophyta</taxon>
        <taxon>Spermatophyta</taxon>
        <taxon>Magnoliopsida</taxon>
        <taxon>eudicotyledons</taxon>
        <taxon>Gunneridae</taxon>
        <taxon>Pentapetalae</taxon>
        <taxon>rosids</taxon>
        <taxon>fabids</taxon>
        <taxon>Rosales</taxon>
        <taxon>Rosaceae</taxon>
        <taxon>Rosoideae</taxon>
        <taxon>Rosoideae incertae sedis</taxon>
        <taxon>Rosa</taxon>
    </lineage>
</organism>
<dbReference type="Pfam" id="PF13456">
    <property type="entry name" value="RVT_3"/>
    <property type="match status" value="1"/>
</dbReference>
<dbReference type="PANTHER" id="PTHR33116:SF70">
    <property type="entry name" value="NON-LTR RETROELEMENT REVERSE TRANSCRIPTASE-LIKE PROTEIN"/>
    <property type="match status" value="1"/>
</dbReference>
<dbReference type="Gramene" id="PRQ26177">
    <property type="protein sequence ID" value="PRQ26177"/>
    <property type="gene ID" value="RchiOBHm_Chr6g0291741"/>
</dbReference>
<dbReference type="InterPro" id="IPR026960">
    <property type="entry name" value="RVT-Znf"/>
</dbReference>
<dbReference type="PROSITE" id="PS50878">
    <property type="entry name" value="RT_POL"/>
    <property type="match status" value="1"/>
</dbReference>
<dbReference type="InterPro" id="IPR002156">
    <property type="entry name" value="RNaseH_domain"/>
</dbReference>
<dbReference type="CDD" id="cd06222">
    <property type="entry name" value="RNase_H_like"/>
    <property type="match status" value="1"/>
</dbReference>
<dbReference type="InterPro" id="IPR000477">
    <property type="entry name" value="RT_dom"/>
</dbReference>
<dbReference type="GO" id="GO:0003964">
    <property type="term" value="F:RNA-directed DNA polymerase activity"/>
    <property type="evidence" value="ECO:0007669"/>
    <property type="project" value="UniProtKB-KW"/>
</dbReference>
<dbReference type="OMA" id="LEVICKA"/>
<dbReference type="Proteomes" id="UP000238479">
    <property type="component" value="Chromosome 6"/>
</dbReference>
<dbReference type="Pfam" id="PF13966">
    <property type="entry name" value="zf-RVT"/>
    <property type="match status" value="1"/>
</dbReference>
<dbReference type="AlphaFoldDB" id="A0A2P6PW61"/>
<dbReference type="SUPFAM" id="SSF53098">
    <property type="entry name" value="Ribonuclease H-like"/>
    <property type="match status" value="1"/>
</dbReference>
<evidence type="ECO:0000313" key="2">
    <source>
        <dbReference type="EMBL" id="PRQ26177.1"/>
    </source>
</evidence>
<keyword evidence="2" id="KW-0808">Transferase</keyword>
<reference evidence="2 3" key="1">
    <citation type="journal article" date="2018" name="Nat. Genet.">
        <title>The Rosa genome provides new insights in the design of modern roses.</title>
        <authorList>
            <person name="Bendahmane M."/>
        </authorList>
    </citation>
    <scope>NUCLEOTIDE SEQUENCE [LARGE SCALE GENOMIC DNA]</scope>
    <source>
        <strain evidence="3">cv. Old Blush</strain>
    </source>
</reference>
<dbReference type="STRING" id="74649.A0A2P6PW61"/>
<dbReference type="InterPro" id="IPR043502">
    <property type="entry name" value="DNA/RNA_pol_sf"/>
</dbReference>
<keyword evidence="2" id="KW-0695">RNA-directed DNA polymerase</keyword>
<protein>
    <submittedName>
        <fullName evidence="2">Putative RNA-directed DNA polymerase</fullName>
        <ecNumber evidence="2">2.7.7.49</ecNumber>
    </submittedName>
</protein>
<dbReference type="SUPFAM" id="SSF56672">
    <property type="entry name" value="DNA/RNA polymerases"/>
    <property type="match status" value="1"/>
</dbReference>
<keyword evidence="2" id="KW-0548">Nucleotidyltransferase</keyword>
<dbReference type="GO" id="GO:0004523">
    <property type="term" value="F:RNA-DNA hybrid ribonuclease activity"/>
    <property type="evidence" value="ECO:0007669"/>
    <property type="project" value="InterPro"/>
</dbReference>
<accession>A0A2P6PW61</accession>
<name>A0A2P6PW61_ROSCH</name>
<dbReference type="Pfam" id="PF00078">
    <property type="entry name" value="RVT_1"/>
    <property type="match status" value="1"/>
</dbReference>
<dbReference type="EMBL" id="PDCK01000044">
    <property type="protein sequence ID" value="PRQ26177.1"/>
    <property type="molecule type" value="Genomic_DNA"/>
</dbReference>
<dbReference type="PANTHER" id="PTHR33116">
    <property type="entry name" value="REVERSE TRANSCRIPTASE ZINC-BINDING DOMAIN-CONTAINING PROTEIN-RELATED-RELATED"/>
    <property type="match status" value="1"/>
</dbReference>
<evidence type="ECO:0000313" key="3">
    <source>
        <dbReference type="Proteomes" id="UP000238479"/>
    </source>
</evidence>
<proteinExistence type="predicted"/>
<dbReference type="EC" id="2.7.7.49" evidence="2"/>
<evidence type="ECO:0000259" key="1">
    <source>
        <dbReference type="PROSITE" id="PS50878"/>
    </source>
</evidence>
<dbReference type="InterPro" id="IPR012337">
    <property type="entry name" value="RNaseH-like_sf"/>
</dbReference>
<gene>
    <name evidence="2" type="ORF">RchiOBHm_Chr6g0291741</name>
</gene>
<dbReference type="Gene3D" id="3.30.420.10">
    <property type="entry name" value="Ribonuclease H-like superfamily/Ribonuclease H"/>
    <property type="match status" value="1"/>
</dbReference>
<comment type="caution">
    <text evidence="2">The sequence shown here is derived from an EMBL/GenBank/DDBJ whole genome shotgun (WGS) entry which is preliminary data.</text>
</comment>
<keyword evidence="3" id="KW-1185">Reference proteome</keyword>
<feature type="domain" description="Reverse transcriptase" evidence="1">
    <location>
        <begin position="47"/>
        <end position="343"/>
    </location>
</feature>